<dbReference type="EMBL" id="JAALHA020000010">
    <property type="protein sequence ID" value="MDR9896972.1"/>
    <property type="molecule type" value="Genomic_DNA"/>
</dbReference>
<protein>
    <submittedName>
        <fullName evidence="1">Uncharacterized protein</fullName>
    </submittedName>
</protein>
<sequence length="73" mass="8325">MTDLASLKWSQNVNCHGSSVSWDFPVNGISKIFLLHWNKINKNNALKPQEGELIIIRQYGCVTHIVKVFNNTL</sequence>
<keyword evidence="2" id="KW-1185">Reference proteome</keyword>
<proteinExistence type="predicted"/>
<reference evidence="2" key="1">
    <citation type="journal article" date="2021" name="Science">
        <title>Hunting the eagle killer: A cyanobacterial neurotoxin causes vacuolar myelinopathy.</title>
        <authorList>
            <person name="Breinlinger S."/>
            <person name="Phillips T.J."/>
            <person name="Haram B.N."/>
            <person name="Mares J."/>
            <person name="Martinez Yerena J.A."/>
            <person name="Hrouzek P."/>
            <person name="Sobotka R."/>
            <person name="Henderson W.M."/>
            <person name="Schmieder P."/>
            <person name="Williams S.M."/>
            <person name="Lauderdale J.D."/>
            <person name="Wilde H.D."/>
            <person name="Gerrin W."/>
            <person name="Kust A."/>
            <person name="Washington J.W."/>
            <person name="Wagner C."/>
            <person name="Geier B."/>
            <person name="Liebeke M."/>
            <person name="Enke H."/>
            <person name="Niedermeyer T.H.J."/>
            <person name="Wilde S.B."/>
        </authorList>
    </citation>
    <scope>NUCLEOTIDE SEQUENCE [LARGE SCALE GENOMIC DNA]</scope>
    <source>
        <strain evidence="2">Thurmond2011</strain>
    </source>
</reference>
<dbReference type="Proteomes" id="UP000667802">
    <property type="component" value="Unassembled WGS sequence"/>
</dbReference>
<organism evidence="1 2">
    <name type="scientific">Aetokthonos hydrillicola Thurmond2011</name>
    <dbReference type="NCBI Taxonomy" id="2712845"/>
    <lineage>
        <taxon>Bacteria</taxon>
        <taxon>Bacillati</taxon>
        <taxon>Cyanobacteriota</taxon>
        <taxon>Cyanophyceae</taxon>
        <taxon>Nostocales</taxon>
        <taxon>Hapalosiphonaceae</taxon>
        <taxon>Aetokthonos</taxon>
    </lineage>
</organism>
<evidence type="ECO:0000313" key="2">
    <source>
        <dbReference type="Proteomes" id="UP000667802"/>
    </source>
</evidence>
<accession>A0AAP5MAL7</accession>
<gene>
    <name evidence="1" type="ORF">G7B40_020720</name>
</gene>
<dbReference type="AlphaFoldDB" id="A0AAP5MAL7"/>
<evidence type="ECO:0000313" key="1">
    <source>
        <dbReference type="EMBL" id="MDR9896972.1"/>
    </source>
</evidence>
<name>A0AAP5MAL7_9CYAN</name>
<comment type="caution">
    <text evidence="1">The sequence shown here is derived from an EMBL/GenBank/DDBJ whole genome shotgun (WGS) entry which is preliminary data.</text>
</comment>